<comment type="caution">
    <text evidence="2">The sequence shown here is derived from an EMBL/GenBank/DDBJ whole genome shotgun (WGS) entry which is preliminary data.</text>
</comment>
<accession>A0A9P6JVM7</accession>
<feature type="region of interest" description="Disordered" evidence="1">
    <location>
        <begin position="292"/>
        <end position="356"/>
    </location>
</feature>
<feature type="compositionally biased region" description="Pro residues" evidence="1">
    <location>
        <begin position="199"/>
        <end position="208"/>
    </location>
</feature>
<name>A0A9P6JVM7_9AGAR</name>
<gene>
    <name evidence="2" type="ORF">CPB83DRAFT_845035</name>
</gene>
<dbReference type="Proteomes" id="UP000807306">
    <property type="component" value="Unassembled WGS sequence"/>
</dbReference>
<evidence type="ECO:0000313" key="3">
    <source>
        <dbReference type="Proteomes" id="UP000807306"/>
    </source>
</evidence>
<keyword evidence="3" id="KW-1185">Reference proteome</keyword>
<protein>
    <submittedName>
        <fullName evidence="2">Uncharacterized protein</fullName>
    </submittedName>
</protein>
<dbReference type="EMBL" id="MU157827">
    <property type="protein sequence ID" value="KAF9534064.1"/>
    <property type="molecule type" value="Genomic_DNA"/>
</dbReference>
<evidence type="ECO:0000313" key="2">
    <source>
        <dbReference type="EMBL" id="KAF9534064.1"/>
    </source>
</evidence>
<reference evidence="2" key="1">
    <citation type="submission" date="2020-11" db="EMBL/GenBank/DDBJ databases">
        <authorList>
            <consortium name="DOE Joint Genome Institute"/>
            <person name="Ahrendt S."/>
            <person name="Riley R."/>
            <person name="Andreopoulos W."/>
            <person name="Labutti K."/>
            <person name="Pangilinan J."/>
            <person name="Ruiz-Duenas F.J."/>
            <person name="Barrasa J.M."/>
            <person name="Sanchez-Garcia M."/>
            <person name="Camarero S."/>
            <person name="Miyauchi S."/>
            <person name="Serrano A."/>
            <person name="Linde D."/>
            <person name="Babiker R."/>
            <person name="Drula E."/>
            <person name="Ayuso-Fernandez I."/>
            <person name="Pacheco R."/>
            <person name="Padilla G."/>
            <person name="Ferreira P."/>
            <person name="Barriuso J."/>
            <person name="Kellner H."/>
            <person name="Castanera R."/>
            <person name="Alfaro M."/>
            <person name="Ramirez L."/>
            <person name="Pisabarro A.G."/>
            <person name="Kuo A."/>
            <person name="Tritt A."/>
            <person name="Lipzen A."/>
            <person name="He G."/>
            <person name="Yan M."/>
            <person name="Ng V."/>
            <person name="Cullen D."/>
            <person name="Martin F."/>
            <person name="Rosso M.-N."/>
            <person name="Henrissat B."/>
            <person name="Hibbett D."/>
            <person name="Martinez A.T."/>
            <person name="Grigoriev I.V."/>
        </authorList>
    </citation>
    <scope>NUCLEOTIDE SEQUENCE</scope>
    <source>
        <strain evidence="2">CBS 506.95</strain>
    </source>
</reference>
<proteinExistence type="predicted"/>
<organism evidence="2 3">
    <name type="scientific">Crepidotus variabilis</name>
    <dbReference type="NCBI Taxonomy" id="179855"/>
    <lineage>
        <taxon>Eukaryota</taxon>
        <taxon>Fungi</taxon>
        <taxon>Dikarya</taxon>
        <taxon>Basidiomycota</taxon>
        <taxon>Agaricomycotina</taxon>
        <taxon>Agaricomycetes</taxon>
        <taxon>Agaricomycetidae</taxon>
        <taxon>Agaricales</taxon>
        <taxon>Agaricineae</taxon>
        <taxon>Crepidotaceae</taxon>
        <taxon>Crepidotus</taxon>
    </lineage>
</organism>
<sequence length="356" mass="38990">MNAQYLSAPQYPYIDYVWDVAYLNVEHPAFVDSSASFNVEQPALADTSASFYPSPPCSDVASSNTHHPTPVDTGAVLYPSPPHSNIVSSNIYQSTPVDTREGLYSPLPYTNIASTDLPTAAVSEDPFIEMTIKMINSLQEGMGTLLPPLDLWLNDLIRDALSADTYHRKSARGTLEIACFLMDSEKWPLPPEIASLNSPHPPPPPDPPQRVLFTTAPSTQGFGDSFMSQPQHAHGSAWYRHCPPLDYSHVHITDQRSTLDQYQRLDAKEVLPIPLPLFQELPATTTIDPGIHNPYTEHGPEFMTRAGSHLSQPTSLPDGVDNFKYSLGSSRSSSQDNGYPPTPDIHAAPACGSQPK</sequence>
<feature type="compositionally biased region" description="Polar residues" evidence="1">
    <location>
        <begin position="327"/>
        <end position="337"/>
    </location>
</feature>
<dbReference type="AlphaFoldDB" id="A0A9P6JVM7"/>
<feature type="region of interest" description="Disordered" evidence="1">
    <location>
        <begin position="192"/>
        <end position="217"/>
    </location>
</feature>
<evidence type="ECO:0000256" key="1">
    <source>
        <dbReference type="SAM" id="MobiDB-lite"/>
    </source>
</evidence>